<dbReference type="EMBL" id="BARW01001829">
    <property type="protein sequence ID" value="GAI64322.1"/>
    <property type="molecule type" value="Genomic_DNA"/>
</dbReference>
<reference evidence="1" key="1">
    <citation type="journal article" date="2014" name="Front. Microbiol.">
        <title>High frequency of phylogenetically diverse reductive dehalogenase-homologous genes in deep subseafloor sedimentary metagenomes.</title>
        <authorList>
            <person name="Kawai M."/>
            <person name="Futagami T."/>
            <person name="Toyoda A."/>
            <person name="Takaki Y."/>
            <person name="Nishi S."/>
            <person name="Hori S."/>
            <person name="Arai W."/>
            <person name="Tsubouchi T."/>
            <person name="Morono Y."/>
            <person name="Uchiyama I."/>
            <person name="Ito T."/>
            <person name="Fujiyama A."/>
            <person name="Inagaki F."/>
            <person name="Takami H."/>
        </authorList>
    </citation>
    <scope>NUCLEOTIDE SEQUENCE</scope>
    <source>
        <strain evidence="1">Expedition CK06-06</strain>
    </source>
</reference>
<sequence>MAQEERRGCGYRHVGGMYLCGEFISAPCDRMPFPLTVCPVCGQGIKVGRGFTEVNPYRLWGNHEKVVSDQPGESHLEPICQDRVRPCFLCDPQDQPAYIMMVGKRYYTPESFLDEALAMGISKRIPFLPKGLELGKTVLYLAHPKACEVKVQAALQQAMAIVEESQTKRPRLLETERVEKALGIFCAFIPQKVEQLVWESKATPEELEKLEHRGISPVIIPDGDADHA</sequence>
<dbReference type="AlphaFoldDB" id="X1Q730"/>
<name>X1Q730_9ZZZZ</name>
<accession>X1Q730</accession>
<organism evidence="1">
    <name type="scientific">marine sediment metagenome</name>
    <dbReference type="NCBI Taxonomy" id="412755"/>
    <lineage>
        <taxon>unclassified sequences</taxon>
        <taxon>metagenomes</taxon>
        <taxon>ecological metagenomes</taxon>
    </lineage>
</organism>
<comment type="caution">
    <text evidence="1">The sequence shown here is derived from an EMBL/GenBank/DDBJ whole genome shotgun (WGS) entry which is preliminary data.</text>
</comment>
<evidence type="ECO:0000313" key="1">
    <source>
        <dbReference type="EMBL" id="GAI64322.1"/>
    </source>
</evidence>
<gene>
    <name evidence="1" type="ORF">S12H4_05497</name>
</gene>
<proteinExistence type="predicted"/>
<protein>
    <submittedName>
        <fullName evidence="1">Uncharacterized protein</fullName>
    </submittedName>
</protein>